<evidence type="ECO:0000313" key="4">
    <source>
        <dbReference type="Proteomes" id="UP000054683"/>
    </source>
</evidence>
<gene>
    <name evidence="3" type="ORF">AWB69_03973</name>
</gene>
<evidence type="ECO:0000313" key="3">
    <source>
        <dbReference type="EMBL" id="SAL39670.1"/>
    </source>
</evidence>
<evidence type="ECO:0008006" key="5">
    <source>
        <dbReference type="Google" id="ProtNLM"/>
    </source>
</evidence>
<keyword evidence="2" id="KW-0812">Transmembrane</keyword>
<dbReference type="RefSeq" id="WP_156528901.1">
    <property type="nucleotide sequence ID" value="NZ_FCOK02000025.1"/>
</dbReference>
<dbReference type="AlphaFoldDB" id="A0A158H7F8"/>
<dbReference type="OrthoDB" id="9974204at2"/>
<evidence type="ECO:0000256" key="2">
    <source>
        <dbReference type="SAM" id="Phobius"/>
    </source>
</evidence>
<protein>
    <recommendedName>
        <fullName evidence="5">Transmembrane protein</fullName>
    </recommendedName>
</protein>
<feature type="transmembrane region" description="Helical" evidence="2">
    <location>
        <begin position="31"/>
        <end position="51"/>
    </location>
</feature>
<dbReference type="EMBL" id="FCOK02000025">
    <property type="protein sequence ID" value="SAL39670.1"/>
    <property type="molecule type" value="Genomic_DNA"/>
</dbReference>
<organism evidence="3 4">
    <name type="scientific">Caballeronia udeis</name>
    <dbReference type="NCBI Taxonomy" id="1232866"/>
    <lineage>
        <taxon>Bacteria</taxon>
        <taxon>Pseudomonadati</taxon>
        <taxon>Pseudomonadota</taxon>
        <taxon>Betaproteobacteria</taxon>
        <taxon>Burkholderiales</taxon>
        <taxon>Burkholderiaceae</taxon>
        <taxon>Caballeronia</taxon>
    </lineage>
</organism>
<reference evidence="3 4" key="1">
    <citation type="submission" date="2016-01" db="EMBL/GenBank/DDBJ databases">
        <authorList>
            <person name="Oliw E.H."/>
        </authorList>
    </citation>
    <scope>NUCLEOTIDE SEQUENCE [LARGE SCALE GENOMIC DNA]</scope>
    <source>
        <strain evidence="3">LMG 27134</strain>
    </source>
</reference>
<feature type="compositionally biased region" description="Polar residues" evidence="1">
    <location>
        <begin position="202"/>
        <end position="232"/>
    </location>
</feature>
<dbReference type="Proteomes" id="UP000054683">
    <property type="component" value="Unassembled WGS sequence"/>
</dbReference>
<keyword evidence="2" id="KW-0472">Membrane</keyword>
<keyword evidence="2" id="KW-1133">Transmembrane helix</keyword>
<feature type="transmembrane region" description="Helical" evidence="2">
    <location>
        <begin position="152"/>
        <end position="172"/>
    </location>
</feature>
<accession>A0A158H7F8</accession>
<feature type="transmembrane region" description="Helical" evidence="2">
    <location>
        <begin position="63"/>
        <end position="89"/>
    </location>
</feature>
<name>A0A158H7F8_9BURK</name>
<feature type="region of interest" description="Disordered" evidence="1">
    <location>
        <begin position="193"/>
        <end position="245"/>
    </location>
</feature>
<proteinExistence type="predicted"/>
<evidence type="ECO:0000256" key="1">
    <source>
        <dbReference type="SAM" id="MobiDB-lite"/>
    </source>
</evidence>
<sequence>MNPDTIKWLLEHSVSAYETELKATDKVKDRISFILSVAITPFAGIAVYLVSKFKGNLFQRENLLFFSLPTLVAVLLLVVSAGYVAYALVRGFQYSNVPRPAHLIPYLQQHPEPDKALEEAQLNLIQEYAGSIEHNFKQNQNRSRKLLFAQRLAVASLLVLSVSLPRFVYVFLQAKSEPQSVRIVEPIRVTEENLMNDEKKQGNQTNPAPVPTPTAQSQQSSTGATPSDQASQPRPPFPKSYMTFDHAIDVLPPGKEILNERKK</sequence>